<dbReference type="AlphaFoldDB" id="A0AAE0J270"/>
<protein>
    <submittedName>
        <fullName evidence="2">Uncharacterized protein</fullName>
    </submittedName>
</protein>
<feature type="compositionally biased region" description="Polar residues" evidence="1">
    <location>
        <begin position="91"/>
        <end position="112"/>
    </location>
</feature>
<accession>A0AAE0J270</accession>
<reference evidence="2" key="2">
    <citation type="submission" date="2023-06" db="EMBL/GenBank/DDBJ databases">
        <authorList>
            <consortium name="Lawrence Berkeley National Laboratory"/>
            <person name="Haridas S."/>
            <person name="Hensen N."/>
            <person name="Bonometti L."/>
            <person name="Westerberg I."/>
            <person name="Brannstrom I.O."/>
            <person name="Guillou S."/>
            <person name="Cros-Aarteil S."/>
            <person name="Calhoun S."/>
            <person name="Kuo A."/>
            <person name="Mondo S."/>
            <person name="Pangilinan J."/>
            <person name="Riley R."/>
            <person name="Labutti K."/>
            <person name="Andreopoulos B."/>
            <person name="Lipzen A."/>
            <person name="Chen C."/>
            <person name="Yanf M."/>
            <person name="Daum C."/>
            <person name="Ng V."/>
            <person name="Clum A."/>
            <person name="Steindorff A."/>
            <person name="Ohm R."/>
            <person name="Martin F."/>
            <person name="Silar P."/>
            <person name="Natvig D."/>
            <person name="Lalanne C."/>
            <person name="Gautier V."/>
            <person name="Ament-Velasquez S.L."/>
            <person name="Kruys A."/>
            <person name="Hutchinson M.I."/>
            <person name="Powell A.J."/>
            <person name="Barry K."/>
            <person name="Miller A.N."/>
            <person name="Grigoriev I.V."/>
            <person name="Debuchy R."/>
            <person name="Gladieux P."/>
            <person name="Thoren M.H."/>
            <person name="Johannesson H."/>
        </authorList>
    </citation>
    <scope>NUCLEOTIDE SEQUENCE</scope>
    <source>
        <strain evidence="2">SMH4131-1</strain>
    </source>
</reference>
<dbReference type="Proteomes" id="UP001286456">
    <property type="component" value="Unassembled WGS sequence"/>
</dbReference>
<keyword evidence="3" id="KW-1185">Reference proteome</keyword>
<reference evidence="2" key="1">
    <citation type="journal article" date="2023" name="Mol. Phylogenet. Evol.">
        <title>Genome-scale phylogeny and comparative genomics of the fungal order Sordariales.</title>
        <authorList>
            <person name="Hensen N."/>
            <person name="Bonometti L."/>
            <person name="Westerberg I."/>
            <person name="Brannstrom I.O."/>
            <person name="Guillou S."/>
            <person name="Cros-Aarteil S."/>
            <person name="Calhoun S."/>
            <person name="Haridas S."/>
            <person name="Kuo A."/>
            <person name="Mondo S."/>
            <person name="Pangilinan J."/>
            <person name="Riley R."/>
            <person name="LaButti K."/>
            <person name="Andreopoulos B."/>
            <person name="Lipzen A."/>
            <person name="Chen C."/>
            <person name="Yan M."/>
            <person name="Daum C."/>
            <person name="Ng V."/>
            <person name="Clum A."/>
            <person name="Steindorff A."/>
            <person name="Ohm R.A."/>
            <person name="Martin F."/>
            <person name="Silar P."/>
            <person name="Natvig D.O."/>
            <person name="Lalanne C."/>
            <person name="Gautier V."/>
            <person name="Ament-Velasquez S.L."/>
            <person name="Kruys A."/>
            <person name="Hutchinson M.I."/>
            <person name="Powell A.J."/>
            <person name="Barry K."/>
            <person name="Miller A.N."/>
            <person name="Grigoriev I.V."/>
            <person name="Debuchy R."/>
            <person name="Gladieux P."/>
            <person name="Hiltunen Thoren M."/>
            <person name="Johannesson H."/>
        </authorList>
    </citation>
    <scope>NUCLEOTIDE SEQUENCE</scope>
    <source>
        <strain evidence="2">SMH4131-1</strain>
    </source>
</reference>
<proteinExistence type="predicted"/>
<sequence>MAEPVPNQAEQAQQTGQTGQTNDHIDALDAFDQGLDMTGRWDELVRILRPNLYASSNGNMAALGNDLGNDTPPGIANGQGGFPQAPANLGQEPNQEAGQNAQQATVDDSTLTIDSDEKLVEVTRRLTLEALRRRLAPQGENERPQVVQAGLGEMCKTLIVDTGDRNTLLTGPSVTHLLHVEELKLLAGWWMWRDFSIDPQNSDRLLPALFTESHAARNLRRCHMAFWGSPHSLSGFFAHRYIFALSTLKHLKFENHPDMVDDWTLIDFEGVAPLRSTALDVLDVSGLDIQTLENVFKLPAHLRHLKLEFKAPATRSFVSDFMQTSTDELLTRALSPLFATLYTLDFHHDLLTNFKWSKFRRLVRLRTHPDHFFPCTRRTWGDLTLDDLLPPMLGFLTLDGCKFGIKDYFPPFDDKLELSILRLLDELNQAHGMHPLRHVRLSLAEDSPQPVPEVIKQRFSESRVRLEITTDKDEVGESVFSWADEA</sequence>
<evidence type="ECO:0000313" key="2">
    <source>
        <dbReference type="EMBL" id="KAK3335587.1"/>
    </source>
</evidence>
<gene>
    <name evidence="2" type="ORF">B0T19DRAFT_395426</name>
</gene>
<organism evidence="2 3">
    <name type="scientific">Cercophora scortea</name>
    <dbReference type="NCBI Taxonomy" id="314031"/>
    <lineage>
        <taxon>Eukaryota</taxon>
        <taxon>Fungi</taxon>
        <taxon>Dikarya</taxon>
        <taxon>Ascomycota</taxon>
        <taxon>Pezizomycotina</taxon>
        <taxon>Sordariomycetes</taxon>
        <taxon>Sordariomycetidae</taxon>
        <taxon>Sordariales</taxon>
        <taxon>Lasiosphaeriaceae</taxon>
        <taxon>Cercophora</taxon>
    </lineage>
</organism>
<feature type="compositionally biased region" description="Low complexity" evidence="1">
    <location>
        <begin position="8"/>
        <end position="21"/>
    </location>
</feature>
<evidence type="ECO:0000313" key="3">
    <source>
        <dbReference type="Proteomes" id="UP001286456"/>
    </source>
</evidence>
<dbReference type="EMBL" id="JAUEPO010000001">
    <property type="protein sequence ID" value="KAK3335587.1"/>
    <property type="molecule type" value="Genomic_DNA"/>
</dbReference>
<name>A0AAE0J270_9PEZI</name>
<comment type="caution">
    <text evidence="2">The sequence shown here is derived from an EMBL/GenBank/DDBJ whole genome shotgun (WGS) entry which is preliminary data.</text>
</comment>
<evidence type="ECO:0000256" key="1">
    <source>
        <dbReference type="SAM" id="MobiDB-lite"/>
    </source>
</evidence>
<feature type="region of interest" description="Disordered" evidence="1">
    <location>
        <begin position="1"/>
        <end position="22"/>
    </location>
</feature>
<feature type="region of interest" description="Disordered" evidence="1">
    <location>
        <begin position="64"/>
        <end position="112"/>
    </location>
</feature>